<keyword evidence="10" id="KW-1133">Transmembrane helix</keyword>
<evidence type="ECO:0000259" key="11">
    <source>
        <dbReference type="PROSITE" id="PS50110"/>
    </source>
</evidence>
<dbReference type="InterPro" id="IPR011006">
    <property type="entry name" value="CheY-like_superfamily"/>
</dbReference>
<evidence type="ECO:0000256" key="10">
    <source>
        <dbReference type="SAM" id="Phobius"/>
    </source>
</evidence>
<dbReference type="SUPFAM" id="SSF55785">
    <property type="entry name" value="PYP-like sensor domain (PAS domain)"/>
    <property type="match status" value="1"/>
</dbReference>
<dbReference type="SUPFAM" id="SSF47384">
    <property type="entry name" value="Homodimeric domain of signal transducing histidine kinase"/>
    <property type="match status" value="1"/>
</dbReference>
<evidence type="ECO:0000256" key="6">
    <source>
        <dbReference type="ARBA" id="ARBA00022840"/>
    </source>
</evidence>
<dbReference type="CDD" id="cd00082">
    <property type="entry name" value="HisKA"/>
    <property type="match status" value="1"/>
</dbReference>
<keyword evidence="10" id="KW-0812">Transmembrane</keyword>
<keyword evidence="5 12" id="KW-0418">Kinase</keyword>
<dbReference type="Proteomes" id="UP001055167">
    <property type="component" value="Unassembled WGS sequence"/>
</dbReference>
<evidence type="ECO:0000313" key="12">
    <source>
        <dbReference type="EMBL" id="GJD50151.1"/>
    </source>
</evidence>
<comment type="caution">
    <text evidence="12">The sequence shown here is derived from an EMBL/GenBank/DDBJ whole genome shotgun (WGS) entry which is preliminary data.</text>
</comment>
<evidence type="ECO:0000256" key="5">
    <source>
        <dbReference type="ARBA" id="ARBA00022777"/>
    </source>
</evidence>
<dbReference type="PROSITE" id="PS50110">
    <property type="entry name" value="RESPONSE_REGULATORY"/>
    <property type="match status" value="1"/>
</dbReference>
<feature type="domain" description="Response regulatory" evidence="11">
    <location>
        <begin position="726"/>
        <end position="836"/>
    </location>
</feature>
<dbReference type="Gene3D" id="3.40.50.2300">
    <property type="match status" value="1"/>
</dbReference>
<organism evidence="12 13">
    <name type="scientific">Methylobacterium crusticola</name>
    <dbReference type="NCBI Taxonomy" id="1697972"/>
    <lineage>
        <taxon>Bacteria</taxon>
        <taxon>Pseudomonadati</taxon>
        <taxon>Pseudomonadota</taxon>
        <taxon>Alphaproteobacteria</taxon>
        <taxon>Hyphomicrobiales</taxon>
        <taxon>Methylobacteriaceae</taxon>
        <taxon>Methylobacterium</taxon>
    </lineage>
</organism>
<sequence length="842" mass="87993">MQERSKVSLRGLSAVALGLAALLGAAAVLAGLGLGTQDRRADQTRQMLRDAAAVLADTLDRTLYDMSRDVRLAAQNAVLAQPGASPEAQRQVLAQWRSLRPEYGEILLAAPDGRVVATASGRLAGTDASGRAWFVRGRDGAAFVEAAEPGGSGAGGRMVEVSAPVAAETGALRGVLAAQLDDAWAEQVEQAVRATLGAAGRRIGFTVLSAGGQVLHQSATDAAGAAGLVEGSASGSRRDEAGLGWLVIARAPADAAGLPVVPAPVVLPLLLGAVLLAAAAGWILALPMARFLREAGRALAGDGARPLRRLPVAELQRLAAEAAAGGERHRTRERALRDLQGALRRSKDRVQAFKTMAGWTCWEIDLAGGQVTWSDPARSRLAEATERAAGLDEILGRVHAEDRALLQLTMQSALEGEGPHDITVRTHEDGRERRLLMRFSRIDAAEGGARLHALSREMSGEPARALTAEPARPAAGQPLNPGPTDLAVERRRNDTMRRLTDGIVHDFNNALTVVMTSLSTLKRRQGVAPDSARLLDSAIQGAERGAGLTRRMVGFTRRETTALAQADVAVAVEDLVTFLRASVLPQARISLTLAADLPPVLCSERQFEIAVLNLAFEAKDAMPATGALSVAADAVEIPPGWGAAPAAGAPGPGRYVRLTLTNHAPSGPGRADGSDAVAVLLGQIGGILQREAAPDGGSAATLWFPAGIRAPDAAPRRPLGPHHPLRILVVEGDGLLRASVADALGDLGHAVTQAGSGLQAMEMLAADRGFDIMLADYAMPILSGLQLAAVVSLTNPTLDIVISAPRGHLPENARRFRHLDKPFRQADLARMVEEHAPAARAA</sequence>
<evidence type="ECO:0000256" key="9">
    <source>
        <dbReference type="SAM" id="MobiDB-lite"/>
    </source>
</evidence>
<keyword evidence="10" id="KW-0472">Membrane</keyword>
<feature type="transmembrane region" description="Helical" evidence="10">
    <location>
        <begin position="265"/>
        <end position="287"/>
    </location>
</feature>
<gene>
    <name evidence="12" type="primary">rcsC_19</name>
    <name evidence="12" type="ORF">OPKNFCMD_2888</name>
</gene>
<evidence type="ECO:0000256" key="7">
    <source>
        <dbReference type="ARBA" id="ARBA00023012"/>
    </source>
</evidence>
<dbReference type="InterPro" id="IPR036097">
    <property type="entry name" value="HisK_dim/P_sf"/>
</dbReference>
<keyword evidence="7" id="KW-0902">Two-component regulatory system</keyword>
<name>A0ABQ4QZU4_9HYPH</name>
<evidence type="ECO:0000256" key="8">
    <source>
        <dbReference type="PROSITE-ProRule" id="PRU00169"/>
    </source>
</evidence>
<evidence type="ECO:0000256" key="1">
    <source>
        <dbReference type="ARBA" id="ARBA00000085"/>
    </source>
</evidence>
<keyword evidence="8" id="KW-0597">Phosphoprotein</keyword>
<dbReference type="SMART" id="SM00388">
    <property type="entry name" value="HisKA"/>
    <property type="match status" value="1"/>
</dbReference>
<keyword evidence="4" id="KW-0547">Nucleotide-binding</keyword>
<dbReference type="SMART" id="SM00448">
    <property type="entry name" value="REC"/>
    <property type="match status" value="1"/>
</dbReference>
<proteinExistence type="predicted"/>
<dbReference type="PANTHER" id="PTHR43065:SF46">
    <property type="entry name" value="C4-DICARBOXYLATE TRANSPORT SENSOR PROTEIN DCTB"/>
    <property type="match status" value="1"/>
</dbReference>
<dbReference type="InterPro" id="IPR003661">
    <property type="entry name" value="HisK_dim/P_dom"/>
</dbReference>
<feature type="modified residue" description="4-aspartylphosphate" evidence="8">
    <location>
        <position position="776"/>
    </location>
</feature>
<keyword evidence="13" id="KW-1185">Reference proteome</keyword>
<protein>
    <recommendedName>
        <fullName evidence="2">histidine kinase</fullName>
        <ecNumber evidence="2">2.7.13.3</ecNumber>
    </recommendedName>
</protein>
<dbReference type="Gene3D" id="1.10.287.130">
    <property type="match status" value="1"/>
</dbReference>
<dbReference type="Pfam" id="PF00072">
    <property type="entry name" value="Response_reg"/>
    <property type="match status" value="1"/>
</dbReference>
<evidence type="ECO:0000256" key="3">
    <source>
        <dbReference type="ARBA" id="ARBA00022679"/>
    </source>
</evidence>
<dbReference type="InterPro" id="IPR001789">
    <property type="entry name" value="Sig_transdc_resp-reg_receiver"/>
</dbReference>
<dbReference type="Pfam" id="PF00512">
    <property type="entry name" value="HisKA"/>
    <property type="match status" value="1"/>
</dbReference>
<dbReference type="EC" id="2.7.13.3" evidence="2"/>
<dbReference type="GO" id="GO:0016301">
    <property type="term" value="F:kinase activity"/>
    <property type="evidence" value="ECO:0007669"/>
    <property type="project" value="UniProtKB-KW"/>
</dbReference>
<keyword evidence="6" id="KW-0067">ATP-binding</keyword>
<dbReference type="SUPFAM" id="SSF52172">
    <property type="entry name" value="CheY-like"/>
    <property type="match status" value="1"/>
</dbReference>
<reference evidence="12" key="1">
    <citation type="journal article" date="2021" name="Front. Microbiol.">
        <title>Comprehensive Comparative Genomics and Phenotyping of Methylobacterium Species.</title>
        <authorList>
            <person name="Alessa O."/>
            <person name="Ogura Y."/>
            <person name="Fujitani Y."/>
            <person name="Takami H."/>
            <person name="Hayashi T."/>
            <person name="Sahin N."/>
            <person name="Tani A."/>
        </authorList>
    </citation>
    <scope>NUCLEOTIDE SEQUENCE</scope>
    <source>
        <strain evidence="12">KCTC 52305</strain>
    </source>
</reference>
<evidence type="ECO:0000313" key="13">
    <source>
        <dbReference type="Proteomes" id="UP001055167"/>
    </source>
</evidence>
<dbReference type="EMBL" id="BPQH01000008">
    <property type="protein sequence ID" value="GJD50151.1"/>
    <property type="molecule type" value="Genomic_DNA"/>
</dbReference>
<evidence type="ECO:0000256" key="2">
    <source>
        <dbReference type="ARBA" id="ARBA00012438"/>
    </source>
</evidence>
<evidence type="ECO:0000256" key="4">
    <source>
        <dbReference type="ARBA" id="ARBA00022741"/>
    </source>
</evidence>
<feature type="region of interest" description="Disordered" evidence="9">
    <location>
        <begin position="458"/>
        <end position="486"/>
    </location>
</feature>
<dbReference type="InterPro" id="IPR035965">
    <property type="entry name" value="PAS-like_dom_sf"/>
</dbReference>
<dbReference type="PANTHER" id="PTHR43065">
    <property type="entry name" value="SENSOR HISTIDINE KINASE"/>
    <property type="match status" value="1"/>
</dbReference>
<dbReference type="Gene3D" id="3.30.450.20">
    <property type="entry name" value="PAS domain"/>
    <property type="match status" value="2"/>
</dbReference>
<comment type="catalytic activity">
    <reaction evidence="1">
        <text>ATP + protein L-histidine = ADP + protein N-phospho-L-histidine.</text>
        <dbReference type="EC" id="2.7.13.3"/>
    </reaction>
</comment>
<dbReference type="RefSeq" id="WP_128561134.1">
    <property type="nucleotide sequence ID" value="NZ_BPQH01000008.1"/>
</dbReference>
<reference evidence="12" key="2">
    <citation type="submission" date="2021-08" db="EMBL/GenBank/DDBJ databases">
        <authorList>
            <person name="Tani A."/>
            <person name="Ola A."/>
            <person name="Ogura Y."/>
            <person name="Katsura K."/>
            <person name="Hayashi T."/>
        </authorList>
    </citation>
    <scope>NUCLEOTIDE SEQUENCE</scope>
    <source>
        <strain evidence="12">KCTC 52305</strain>
    </source>
</reference>
<keyword evidence="3" id="KW-0808">Transferase</keyword>
<accession>A0ABQ4QZU4</accession>